<dbReference type="SUPFAM" id="SSF82171">
    <property type="entry name" value="DPP6 N-terminal domain-like"/>
    <property type="match status" value="1"/>
</dbReference>
<feature type="repeat" description="WD" evidence="3">
    <location>
        <begin position="439"/>
        <end position="479"/>
    </location>
</feature>
<reference evidence="6" key="1">
    <citation type="submission" date="2017-06" db="EMBL/GenBank/DDBJ databases">
        <title>Genome analysis of Fimbriiglobus ruber SP5, the first member of the order Planctomycetales with confirmed chitinolytic capability.</title>
        <authorList>
            <person name="Ravin N.V."/>
            <person name="Rakitin A.L."/>
            <person name="Ivanova A.A."/>
            <person name="Beletsky A.V."/>
            <person name="Kulichevskaya I.S."/>
            <person name="Mardanov A.V."/>
            <person name="Dedysh S.N."/>
        </authorList>
    </citation>
    <scope>NUCLEOTIDE SEQUENCE [LARGE SCALE GENOMIC DNA]</scope>
    <source>
        <strain evidence="6">SP5</strain>
    </source>
</reference>
<protein>
    <submittedName>
        <fullName evidence="5">High-affnity carbon uptake protein Hat/HatR</fullName>
    </submittedName>
</protein>
<keyword evidence="2" id="KW-0677">Repeat</keyword>
<dbReference type="OrthoDB" id="250694at2"/>
<dbReference type="Gene3D" id="1.10.287.470">
    <property type="entry name" value="Helix hairpin bin"/>
    <property type="match status" value="1"/>
</dbReference>
<sequence>MIRVRHWVAAAAVGGTTALTTIGCNPTGSSTAASSTAPAKQAPIGNPLYPPAPAPKVPDAVTAEEPIVITSAVVQSDIRVAIPAQVDGQIELLATPLPPDAKFDPNDPDILYHPRDFKKELPYRRLRENDLIKKDQVLGRLDEQLVALQIEQSENVIKQLDRSVVEQKIAAEAYVRQLNTMKETKAGSQFEIYGLEATVARLRAEVISNEKEKAKTDGELRTARAQLSRYWITSPFNGRVVKLLKSPREYAKAGETILEVQATDRVRVEGKLDIYYLATVRRGMPVVVEPARPVGPNSLANFHRGEVSSVAVTAHKGRPMIVSGGGDGLALVWDVFGTRQSHRLQHAAGVAIRAVACTQSPTAKQHFVATAGEDGRVRLWDVTDPAKLSQAKPIELEGAHDGAVVAAAFSPDGKYLATAAGRDVYVWDVAGKKKLYALPSEHRDGVTYVRFTPQATLVTAARDRSIRVWKLGTDGASSQAVIDHRGGSVDVLGVSTDGSRVLFDKDASRLDVVSLVNEQSIATLQNHGGGARFSTLALFSPDDSLILTAGGDTEQKGEMTLWETPTAGGRGAERRRLVTPKGAGVNCAAFSPDAEKQFIVVGTHEGGVYFWAIPSKDESGKQIAGQIVAINSADSKSVQVRVEMQNPIDKFGDGLQDRSLATIIINPAAAAAVPPAAPAPAGGAGAKPQVSNVRPAGAGPEDVGPVVPAVAITGLVTTPPAALAPIASAPPAAEPLKGPTGGLVIPPTAAPPAPGAK</sequence>
<feature type="region of interest" description="Disordered" evidence="4">
    <location>
        <begin position="733"/>
        <end position="757"/>
    </location>
</feature>
<dbReference type="PROSITE" id="PS51257">
    <property type="entry name" value="PROKAR_LIPOPROTEIN"/>
    <property type="match status" value="1"/>
</dbReference>
<dbReference type="InterPro" id="IPR019775">
    <property type="entry name" value="WD40_repeat_CS"/>
</dbReference>
<dbReference type="RefSeq" id="WP_088260731.1">
    <property type="nucleotide sequence ID" value="NZ_NIDE01000020.1"/>
</dbReference>
<dbReference type="InterPro" id="IPR001680">
    <property type="entry name" value="WD40_rpt"/>
</dbReference>
<evidence type="ECO:0000256" key="3">
    <source>
        <dbReference type="PROSITE-ProRule" id="PRU00221"/>
    </source>
</evidence>
<dbReference type="EMBL" id="NIDE01000020">
    <property type="protein sequence ID" value="OWK34450.1"/>
    <property type="molecule type" value="Genomic_DNA"/>
</dbReference>
<evidence type="ECO:0000313" key="5">
    <source>
        <dbReference type="EMBL" id="OWK34450.1"/>
    </source>
</evidence>
<dbReference type="Pfam" id="PF00400">
    <property type="entry name" value="WD40"/>
    <property type="match status" value="4"/>
</dbReference>
<organism evidence="5 6">
    <name type="scientific">Fimbriiglobus ruber</name>
    <dbReference type="NCBI Taxonomy" id="1908690"/>
    <lineage>
        <taxon>Bacteria</taxon>
        <taxon>Pseudomonadati</taxon>
        <taxon>Planctomycetota</taxon>
        <taxon>Planctomycetia</taxon>
        <taxon>Gemmatales</taxon>
        <taxon>Gemmataceae</taxon>
        <taxon>Fimbriiglobus</taxon>
    </lineage>
</organism>
<dbReference type="SMART" id="SM00320">
    <property type="entry name" value="WD40"/>
    <property type="match status" value="6"/>
</dbReference>
<comment type="caution">
    <text evidence="5">The sequence shown here is derived from an EMBL/GenBank/DDBJ whole genome shotgun (WGS) entry which is preliminary data.</text>
</comment>
<dbReference type="InterPro" id="IPR020472">
    <property type="entry name" value="WD40_PAC1"/>
</dbReference>
<feature type="compositionally biased region" description="Low complexity" evidence="4">
    <location>
        <begin position="27"/>
        <end position="47"/>
    </location>
</feature>
<proteinExistence type="predicted"/>
<feature type="region of interest" description="Disordered" evidence="4">
    <location>
        <begin position="27"/>
        <end position="51"/>
    </location>
</feature>
<evidence type="ECO:0000313" key="6">
    <source>
        <dbReference type="Proteomes" id="UP000214646"/>
    </source>
</evidence>
<evidence type="ECO:0000256" key="1">
    <source>
        <dbReference type="ARBA" id="ARBA00022574"/>
    </source>
</evidence>
<dbReference type="PROSITE" id="PS00678">
    <property type="entry name" value="WD_REPEATS_1"/>
    <property type="match status" value="1"/>
</dbReference>
<dbReference type="PROSITE" id="PS50294">
    <property type="entry name" value="WD_REPEATS_REGION"/>
    <property type="match status" value="1"/>
</dbReference>
<accession>A0A225CYJ1</accession>
<dbReference type="PRINTS" id="PR00320">
    <property type="entry name" value="GPROTEINBRPT"/>
</dbReference>
<evidence type="ECO:0000256" key="2">
    <source>
        <dbReference type="ARBA" id="ARBA00022737"/>
    </source>
</evidence>
<evidence type="ECO:0000256" key="4">
    <source>
        <dbReference type="SAM" id="MobiDB-lite"/>
    </source>
</evidence>
<dbReference type="PANTHER" id="PTHR44129">
    <property type="entry name" value="WD REPEAT-CONTAINING PROTEIN POP1"/>
    <property type="match status" value="1"/>
</dbReference>
<name>A0A225CYJ1_9BACT</name>
<feature type="repeat" description="WD" evidence="3">
    <location>
        <begin position="300"/>
        <end position="335"/>
    </location>
</feature>
<dbReference type="Gene3D" id="2.40.30.170">
    <property type="match status" value="1"/>
</dbReference>
<feature type="compositionally biased region" description="Pro residues" evidence="4">
    <location>
        <begin position="748"/>
        <end position="757"/>
    </location>
</feature>
<keyword evidence="1 3" id="KW-0853">WD repeat</keyword>
<dbReference type="InterPro" id="IPR015943">
    <property type="entry name" value="WD40/YVTN_repeat-like_dom_sf"/>
</dbReference>
<feature type="repeat" description="WD" evidence="3">
    <location>
        <begin position="367"/>
        <end position="390"/>
    </location>
</feature>
<keyword evidence="6" id="KW-1185">Reference proteome</keyword>
<gene>
    <name evidence="5" type="ORF">FRUB_10421</name>
</gene>
<dbReference type="Gene3D" id="2.40.50.100">
    <property type="match status" value="1"/>
</dbReference>
<dbReference type="InterPro" id="IPR050349">
    <property type="entry name" value="WD_LIS1/nudF_dynein_reg"/>
</dbReference>
<dbReference type="Proteomes" id="UP000214646">
    <property type="component" value="Unassembled WGS sequence"/>
</dbReference>
<feature type="region of interest" description="Disordered" evidence="4">
    <location>
        <begin position="677"/>
        <end position="700"/>
    </location>
</feature>
<dbReference type="Gene3D" id="2.130.10.10">
    <property type="entry name" value="YVTN repeat-like/Quinoprotein amine dehydrogenase"/>
    <property type="match status" value="2"/>
</dbReference>
<dbReference type="AlphaFoldDB" id="A0A225CYJ1"/>
<dbReference type="PROSITE" id="PS50082">
    <property type="entry name" value="WD_REPEATS_2"/>
    <property type="match status" value="3"/>
</dbReference>
<dbReference type="CDD" id="cd00200">
    <property type="entry name" value="WD40"/>
    <property type="match status" value="1"/>
</dbReference>